<dbReference type="AlphaFoldDB" id="A0A2H0N1V3"/>
<evidence type="ECO:0000313" key="3">
    <source>
        <dbReference type="Proteomes" id="UP000229782"/>
    </source>
</evidence>
<keyword evidence="1" id="KW-1133">Transmembrane helix</keyword>
<reference evidence="2 3" key="1">
    <citation type="submission" date="2017-09" db="EMBL/GenBank/DDBJ databases">
        <title>Depth-based differentiation of microbial function through sediment-hosted aquifers and enrichment of novel symbionts in the deep terrestrial subsurface.</title>
        <authorList>
            <person name="Probst A.J."/>
            <person name="Ladd B."/>
            <person name="Jarett J.K."/>
            <person name="Geller-Mcgrath D.E."/>
            <person name="Sieber C.M."/>
            <person name="Emerson J.B."/>
            <person name="Anantharaman K."/>
            <person name="Thomas B.C."/>
            <person name="Malmstrom R."/>
            <person name="Stieglmeier M."/>
            <person name="Klingl A."/>
            <person name="Woyke T."/>
            <person name="Ryan C.M."/>
            <person name="Banfield J.F."/>
        </authorList>
    </citation>
    <scope>NUCLEOTIDE SEQUENCE [LARGE SCALE GENOMIC DNA]</scope>
    <source>
        <strain evidence="2">CG11_big_fil_rev_8_21_14_0_20_43_7</strain>
    </source>
</reference>
<feature type="transmembrane region" description="Helical" evidence="1">
    <location>
        <begin position="171"/>
        <end position="200"/>
    </location>
</feature>
<feature type="transmembrane region" description="Helical" evidence="1">
    <location>
        <begin position="78"/>
        <end position="102"/>
    </location>
</feature>
<dbReference type="EMBL" id="PCWM01000078">
    <property type="protein sequence ID" value="PIR02883.1"/>
    <property type="molecule type" value="Genomic_DNA"/>
</dbReference>
<feature type="transmembrane region" description="Helical" evidence="1">
    <location>
        <begin position="280"/>
        <end position="303"/>
    </location>
</feature>
<evidence type="ECO:0000313" key="2">
    <source>
        <dbReference type="EMBL" id="PIR02883.1"/>
    </source>
</evidence>
<keyword evidence="1" id="KW-0812">Transmembrane</keyword>
<keyword evidence="1" id="KW-0472">Membrane</keyword>
<protein>
    <recommendedName>
        <fullName evidence="4">Glycerophosphoryl diester phosphodiesterase membrane domain-containing protein</fullName>
    </recommendedName>
</protein>
<comment type="caution">
    <text evidence="2">The sequence shown here is derived from an EMBL/GenBank/DDBJ whole genome shotgun (WGS) entry which is preliminary data.</text>
</comment>
<feature type="transmembrane region" description="Helical" evidence="1">
    <location>
        <begin position="253"/>
        <end position="274"/>
    </location>
</feature>
<dbReference type="Proteomes" id="UP000229782">
    <property type="component" value="Unassembled WGS sequence"/>
</dbReference>
<gene>
    <name evidence="2" type="ORF">COV60_03320</name>
</gene>
<proteinExistence type="predicted"/>
<evidence type="ECO:0000256" key="1">
    <source>
        <dbReference type="SAM" id="Phobius"/>
    </source>
</evidence>
<feature type="transmembrane region" description="Helical" evidence="1">
    <location>
        <begin position="145"/>
        <end position="164"/>
    </location>
</feature>
<accession>A0A2H0N1V3</accession>
<feature type="transmembrane region" description="Helical" evidence="1">
    <location>
        <begin position="220"/>
        <end position="246"/>
    </location>
</feature>
<evidence type="ECO:0008006" key="4">
    <source>
        <dbReference type="Google" id="ProtNLM"/>
    </source>
</evidence>
<sequence length="320" mass="35805">MHTPLYKKAFLHSWHLAWKQHTLWPLGLFASALGQMGIIDVLSQSWFTVQGYRPGRGWVLFFSSLREGIVGGTIETSMIGWVVFLSVFFLSLGLMFLFVSVVSQGALVDMTAQMVKRKKTPDIGRAWHLGVGHFWRVLVVNILKKVTLCLVGVSVVAVSLPFLLSTGDSPFVFLGVFLLASGVGIVVSFLAIYTVGYIVVEEYTFVQALRSAWQLFLEHWLVSFEVGVMIFFLNIVVACILVVGLFLSLVPAFFAYFFALLFSSGTVFAVGVALSATLFLLFFFLVASVFSVFVISTWTYLFMHMHKTGLKSHLLHWLRT</sequence>
<organism evidence="2 3">
    <name type="scientific">Candidatus Magasanikbacteria bacterium CG11_big_fil_rev_8_21_14_0_20_43_7</name>
    <dbReference type="NCBI Taxonomy" id="1974654"/>
    <lineage>
        <taxon>Bacteria</taxon>
        <taxon>Candidatus Magasanikiibacteriota</taxon>
    </lineage>
</organism>
<name>A0A2H0N1V3_9BACT</name>
<feature type="transmembrane region" description="Helical" evidence="1">
    <location>
        <begin position="21"/>
        <end position="39"/>
    </location>
</feature>